<protein>
    <submittedName>
        <fullName evidence="1">Uncharacterized protein</fullName>
    </submittedName>
</protein>
<gene>
    <name evidence="1" type="ORF">TDIB3V08_LOCUS2352</name>
</gene>
<proteinExistence type="predicted"/>
<organism evidence="1">
    <name type="scientific">Timema douglasi</name>
    <name type="common">Walking stick</name>
    <dbReference type="NCBI Taxonomy" id="61478"/>
    <lineage>
        <taxon>Eukaryota</taxon>
        <taxon>Metazoa</taxon>
        <taxon>Ecdysozoa</taxon>
        <taxon>Arthropoda</taxon>
        <taxon>Hexapoda</taxon>
        <taxon>Insecta</taxon>
        <taxon>Pterygota</taxon>
        <taxon>Neoptera</taxon>
        <taxon>Polyneoptera</taxon>
        <taxon>Phasmatodea</taxon>
        <taxon>Timematodea</taxon>
        <taxon>Timematoidea</taxon>
        <taxon>Timematidae</taxon>
        <taxon>Timema</taxon>
    </lineage>
</organism>
<dbReference type="AlphaFoldDB" id="A0A7R8VCP2"/>
<accession>A0A7R8VCP2</accession>
<evidence type="ECO:0000313" key="1">
    <source>
        <dbReference type="EMBL" id="CAD7195989.1"/>
    </source>
</evidence>
<name>A0A7R8VCP2_TIMDO</name>
<sequence>MKVKFAVAVTIDAAVDIARAARPSLILRTTLEAIMDYQVYKDYTLEKDLSKVTLSQYTALPMMNAPWTACVWCPLSQNFGIVFSDSTPHSMADFTIEPLQTWVGYISETTEINQAELVVTLLTLHWIHNKHPADGIRLGTDNTTVLNCLVQGKGWCFLDSNLRTLCAQKRLAGGRTNSGGATSELFMSRCRNSERDERVTCLSVSRGTRGGIERGTEVVPLSPWGMEVGPARSRITPRETETAEEVWASRAEDSAAISGSSLSVPCAAAHEYSSVCSEHEPCNNMNWIQLSSE</sequence>
<dbReference type="EMBL" id="OA564968">
    <property type="protein sequence ID" value="CAD7195989.1"/>
    <property type="molecule type" value="Genomic_DNA"/>
</dbReference>
<reference evidence="1" key="1">
    <citation type="submission" date="2020-11" db="EMBL/GenBank/DDBJ databases">
        <authorList>
            <person name="Tran Van P."/>
        </authorList>
    </citation>
    <scope>NUCLEOTIDE SEQUENCE</scope>
</reference>